<evidence type="ECO:0000256" key="1">
    <source>
        <dbReference type="SAM" id="Phobius"/>
    </source>
</evidence>
<dbReference type="KEGG" id="ypy:YPK_1738"/>
<sequence length="47" mass="5513">MHCSFAKFTRSSYGRFFCSFIPSIAAFILSFTDSYARSLYEFFPLHD</sequence>
<name>A0A0H3B421_YERPY</name>
<proteinExistence type="predicted"/>
<feature type="transmembrane region" description="Helical" evidence="1">
    <location>
        <begin position="12"/>
        <end position="32"/>
    </location>
</feature>
<evidence type="ECO:0000313" key="2">
    <source>
        <dbReference type="EMBL" id="ACA68031.1"/>
    </source>
</evidence>
<accession>A0A0H3B421</accession>
<protein>
    <submittedName>
        <fullName evidence="2">Uncharacterized protein</fullName>
    </submittedName>
</protein>
<gene>
    <name evidence="2" type="ordered locus">YPK_1738</name>
</gene>
<keyword evidence="1" id="KW-1133">Transmembrane helix</keyword>
<reference evidence="2" key="1">
    <citation type="submission" date="2008-02" db="EMBL/GenBank/DDBJ databases">
        <title>Complete sequence of Yersinia pseudotuberculosis YPIII.</title>
        <authorList>
            <consortium name="US DOE Joint Genome Institute"/>
            <person name="Challacombe J.F."/>
            <person name="Bruce D."/>
            <person name="Detter J.C."/>
            <person name="Green L."/>
            <person name="Land M."/>
            <person name="Munk C."/>
            <person name="Lindler L.E."/>
            <person name="Nikolich M.P."/>
            <person name="Brettin T."/>
        </authorList>
    </citation>
    <scope>NUCLEOTIDE SEQUENCE</scope>
    <source>
        <strain evidence="2">YPIII</strain>
    </source>
</reference>
<dbReference type="AlphaFoldDB" id="A0A0H3B421"/>
<keyword evidence="1" id="KW-0472">Membrane</keyword>
<dbReference type="EMBL" id="CP000950">
    <property type="protein sequence ID" value="ACA68031.1"/>
    <property type="molecule type" value="Genomic_DNA"/>
</dbReference>
<organism evidence="2">
    <name type="scientific">Yersinia pseudotuberculosis serotype O:3 (strain YPIII)</name>
    <dbReference type="NCBI Taxonomy" id="502800"/>
    <lineage>
        <taxon>Bacteria</taxon>
        <taxon>Pseudomonadati</taxon>
        <taxon>Pseudomonadota</taxon>
        <taxon>Gammaproteobacteria</taxon>
        <taxon>Enterobacterales</taxon>
        <taxon>Yersiniaceae</taxon>
        <taxon>Yersinia</taxon>
    </lineage>
</organism>
<keyword evidence="1" id="KW-0812">Transmembrane</keyword>